<reference evidence="2 3" key="1">
    <citation type="submission" date="2021-06" db="EMBL/GenBank/DDBJ databases">
        <title>A haploid diamondback moth (Plutella xylostella L.) genome assembly resolves 31 chromosomes and identifies a diamide resistance mutation.</title>
        <authorList>
            <person name="Ward C.M."/>
            <person name="Perry K.D."/>
            <person name="Baker G."/>
            <person name="Powis K."/>
            <person name="Heckel D.G."/>
            <person name="Baxter S.W."/>
        </authorList>
    </citation>
    <scope>NUCLEOTIDE SEQUENCE [LARGE SCALE GENOMIC DNA]</scope>
    <source>
        <strain evidence="2 3">LV</strain>
        <tissue evidence="2">Single pupa</tissue>
    </source>
</reference>
<dbReference type="PANTHER" id="PTHR36694:SF11">
    <property type="entry name" value="LP21121P-RELATED"/>
    <property type="match status" value="1"/>
</dbReference>
<dbReference type="EMBL" id="JAHIBW010000014">
    <property type="protein sequence ID" value="KAG7305137.1"/>
    <property type="molecule type" value="Genomic_DNA"/>
</dbReference>
<dbReference type="PANTHER" id="PTHR36694">
    <property type="entry name" value="PASIFLORA 1, ISOFORM A-RELATED"/>
    <property type="match status" value="1"/>
</dbReference>
<feature type="transmembrane region" description="Helical" evidence="1">
    <location>
        <begin position="43"/>
        <end position="62"/>
    </location>
</feature>
<feature type="transmembrane region" description="Helical" evidence="1">
    <location>
        <begin position="126"/>
        <end position="149"/>
    </location>
</feature>
<organism evidence="2 3">
    <name type="scientific">Plutella xylostella</name>
    <name type="common">Diamondback moth</name>
    <name type="synonym">Plutella maculipennis</name>
    <dbReference type="NCBI Taxonomy" id="51655"/>
    <lineage>
        <taxon>Eukaryota</taxon>
        <taxon>Metazoa</taxon>
        <taxon>Ecdysozoa</taxon>
        <taxon>Arthropoda</taxon>
        <taxon>Hexapoda</taxon>
        <taxon>Insecta</taxon>
        <taxon>Pterygota</taxon>
        <taxon>Neoptera</taxon>
        <taxon>Endopterygota</taxon>
        <taxon>Lepidoptera</taxon>
        <taxon>Glossata</taxon>
        <taxon>Ditrysia</taxon>
        <taxon>Yponomeutoidea</taxon>
        <taxon>Plutellidae</taxon>
        <taxon>Plutella</taxon>
    </lineage>
</organism>
<proteinExistence type="predicted"/>
<feature type="transmembrane region" description="Helical" evidence="1">
    <location>
        <begin position="93"/>
        <end position="114"/>
    </location>
</feature>
<keyword evidence="1" id="KW-1133">Transmembrane helix</keyword>
<sequence length="222" mass="25012">MTVCLRYETISRKMPILTKCCFCFPLHTGCFVLGYINVAFNSIHSIFLLALTVILGVSTHGFDHFDYGGGDDPVLSEKLDDVKDLERPAIQRLALFLCLMLLANLSWLTVNVACLYGLHKKRPGPILVYVVFASLRILASIAGSLYFIITSDGLQPVHNAAMYVVDIVLSSYFIFIYFIYASQIEYERKQNIMNEQTPNNKVCEGEIAFVYKSNIEKDVLVS</sequence>
<dbReference type="Proteomes" id="UP000823941">
    <property type="component" value="Chromosome 14"/>
</dbReference>
<protein>
    <submittedName>
        <fullName evidence="2">Uncharacterized protein</fullName>
    </submittedName>
</protein>
<keyword evidence="1" id="KW-0472">Membrane</keyword>
<accession>A0ABQ7QIU7</accession>
<feature type="transmembrane region" description="Helical" evidence="1">
    <location>
        <begin position="161"/>
        <end position="180"/>
    </location>
</feature>
<keyword evidence="3" id="KW-1185">Reference proteome</keyword>
<name>A0ABQ7QIU7_PLUXY</name>
<evidence type="ECO:0000256" key="1">
    <source>
        <dbReference type="SAM" id="Phobius"/>
    </source>
</evidence>
<evidence type="ECO:0000313" key="2">
    <source>
        <dbReference type="EMBL" id="KAG7305137.1"/>
    </source>
</evidence>
<evidence type="ECO:0000313" key="3">
    <source>
        <dbReference type="Proteomes" id="UP000823941"/>
    </source>
</evidence>
<gene>
    <name evidence="2" type="ORF">JYU34_010624</name>
</gene>
<keyword evidence="1" id="KW-0812">Transmembrane</keyword>
<comment type="caution">
    <text evidence="2">The sequence shown here is derived from an EMBL/GenBank/DDBJ whole genome shotgun (WGS) entry which is preliminary data.</text>
</comment>